<gene>
    <name evidence="2" type="ORF">A3835_09630</name>
</gene>
<dbReference type="AlphaFoldDB" id="A0A1X0U4I9"/>
<name>A0A1X0U4I9_9BACT</name>
<reference evidence="2" key="1">
    <citation type="journal article" date="2017" name="Gene Rep">
        <title>The ribosomal RNA operon (rrn) of Campylobacter concisus supports molecular typing to genomospecies level.</title>
        <authorList>
            <person name="Huq M."/>
            <person name="Van T.T.H."/>
            <person name="Gurtler V."/>
            <person name="Elshagmani E."/>
            <person name="Allemailem K.S."/>
            <person name="Smooker P.M."/>
            <person name="Istivan T.S."/>
        </authorList>
    </citation>
    <scope>NUCLEOTIDE SEQUENCE [LARGE SCALE GENOMIC DNA]</scope>
    <source>
        <strain evidence="2">RCH 26</strain>
        <plasmid evidence="2">unnamed 2</plasmid>
    </source>
</reference>
<comment type="caution">
    <text evidence="2">The sequence shown here is derived from an EMBL/GenBank/DDBJ whole genome shotgun (WGS) entry which is preliminary data.</text>
</comment>
<sequence>MGFKKVNTTPATSEENFINQARGETSEAKKPKNLKRDKSFLLYFTQDEFDRVKIEAEKIGMGINQYIRFKIFS</sequence>
<accession>A0A1X0U4I9</accession>
<evidence type="ECO:0000313" key="2">
    <source>
        <dbReference type="EMBL" id="ORI09491.1"/>
    </source>
</evidence>
<protein>
    <submittedName>
        <fullName evidence="2">Uncharacterized protein</fullName>
    </submittedName>
</protein>
<organism evidence="2">
    <name type="scientific">Campylobacter concisus</name>
    <dbReference type="NCBI Taxonomy" id="199"/>
    <lineage>
        <taxon>Bacteria</taxon>
        <taxon>Pseudomonadati</taxon>
        <taxon>Campylobacterota</taxon>
        <taxon>Epsilonproteobacteria</taxon>
        <taxon>Campylobacterales</taxon>
        <taxon>Campylobacteraceae</taxon>
        <taxon>Campylobacter</taxon>
    </lineage>
</organism>
<dbReference type="Proteomes" id="UP000192671">
    <property type="component" value="Plasmid unnamed 2"/>
</dbReference>
<feature type="compositionally biased region" description="Polar residues" evidence="1">
    <location>
        <begin position="1"/>
        <end position="23"/>
    </location>
</feature>
<keyword evidence="2" id="KW-0614">Plasmid</keyword>
<evidence type="ECO:0000256" key="1">
    <source>
        <dbReference type="SAM" id="MobiDB-lite"/>
    </source>
</evidence>
<dbReference type="EMBL" id="LVWL01000009">
    <property type="protein sequence ID" value="ORI09491.1"/>
    <property type="molecule type" value="Genomic_DNA"/>
</dbReference>
<proteinExistence type="predicted"/>
<dbReference type="RefSeq" id="WP_103583804.1">
    <property type="nucleotide sequence ID" value="NZ_CABMKQ010000058.1"/>
</dbReference>
<feature type="region of interest" description="Disordered" evidence="1">
    <location>
        <begin position="1"/>
        <end position="30"/>
    </location>
</feature>
<geneLocation type="plasmid" evidence="2">
    <name>unnamed 2</name>
</geneLocation>